<dbReference type="AlphaFoldDB" id="A0A8X8GJE7"/>
<dbReference type="PANTHER" id="PTHR42852">
    <property type="entry name" value="THIOL:DISULFIDE INTERCHANGE PROTEIN DSBE"/>
    <property type="match status" value="1"/>
</dbReference>
<dbReference type="InterPro" id="IPR000866">
    <property type="entry name" value="AhpC/TSA"/>
</dbReference>
<dbReference type="GO" id="GO:0016209">
    <property type="term" value="F:antioxidant activity"/>
    <property type="evidence" value="ECO:0007669"/>
    <property type="project" value="InterPro"/>
</dbReference>
<feature type="domain" description="Thioredoxin" evidence="1">
    <location>
        <begin position="6"/>
        <end position="155"/>
    </location>
</feature>
<organism evidence="2 3">
    <name type="scientific">Acinetobacter guillouiae</name>
    <name type="common">Acinetobacter genomosp. 11</name>
    <dbReference type="NCBI Taxonomy" id="106649"/>
    <lineage>
        <taxon>Bacteria</taxon>
        <taxon>Pseudomonadati</taxon>
        <taxon>Pseudomonadota</taxon>
        <taxon>Gammaproteobacteria</taxon>
        <taxon>Moraxellales</taxon>
        <taxon>Moraxellaceae</taxon>
        <taxon>Acinetobacter</taxon>
    </lineage>
</organism>
<dbReference type="PROSITE" id="PS51352">
    <property type="entry name" value="THIOREDOXIN_2"/>
    <property type="match status" value="1"/>
</dbReference>
<dbReference type="PANTHER" id="PTHR42852:SF18">
    <property type="entry name" value="CHROMOSOME UNDETERMINED SCAFFOLD_47, WHOLE GENOME SHOTGUN SEQUENCE"/>
    <property type="match status" value="1"/>
</dbReference>
<dbReference type="Proteomes" id="UP000887320">
    <property type="component" value="Unassembled WGS sequence"/>
</dbReference>
<protein>
    <submittedName>
        <fullName evidence="2">TlpA family protein disulfide reductase</fullName>
    </submittedName>
</protein>
<reference evidence="2" key="1">
    <citation type="submission" date="2021-07" db="EMBL/GenBank/DDBJ databases">
        <authorList>
            <person name="Fernandez M."/>
            <person name="Pereira P."/>
            <person name="Torres Tejerizo G.A."/>
            <person name="Gonzalez P."/>
            <person name="Agostini E."/>
        </authorList>
    </citation>
    <scope>NUCLEOTIDE SEQUENCE</scope>
    <source>
        <strain evidence="2">SFC 500-1A</strain>
    </source>
</reference>
<evidence type="ECO:0000313" key="3">
    <source>
        <dbReference type="Proteomes" id="UP000887320"/>
    </source>
</evidence>
<sequence>MTQTELLIGDIAPLFPTLEFIKGQPISAFEAGQIYVLECWAPWCGPCIDTIPHLTQLQKKYPQITVLGVAVWEENINAVHQLVADMGDKMEYRVAYNTVELNEKEGDVARNWLSPALEDGIPTAFIIDQNGKIAWYGHPLFIDSVLEKMINNEFNIDEAAQDYRAYLDKNQIRERKQLDRVLNQSQSENDIAAAIKACDAAFAENVRLEQFMGTEKLNLLISANKGTDALNYAKHLVEITESDDADELQTIGLIIADSLKRNTEIDERFPLLDYAVSILIDLDQLTESSKDYFLKFRITRSLVAALTAREKPQDALKFAELGLNHAINAEFPEDIQNLYKNLYKNLIMLYSAQVDVTSAKTTNDDKIICDGDSCRRE</sequence>
<evidence type="ECO:0000313" key="2">
    <source>
        <dbReference type="EMBL" id="MCF0263863.1"/>
    </source>
</evidence>
<dbReference type="EMBL" id="JAHWXT010000001">
    <property type="protein sequence ID" value="MCF0263863.1"/>
    <property type="molecule type" value="Genomic_DNA"/>
</dbReference>
<dbReference type="RefSeq" id="WP_234622876.1">
    <property type="nucleotide sequence ID" value="NZ_JAHWXT010000001.1"/>
</dbReference>
<accession>A0A8X8GJE7</accession>
<dbReference type="InterPro" id="IPR013766">
    <property type="entry name" value="Thioredoxin_domain"/>
</dbReference>
<dbReference type="InterPro" id="IPR050553">
    <property type="entry name" value="Thioredoxin_ResA/DsbE_sf"/>
</dbReference>
<dbReference type="GO" id="GO:0016491">
    <property type="term" value="F:oxidoreductase activity"/>
    <property type="evidence" value="ECO:0007669"/>
    <property type="project" value="InterPro"/>
</dbReference>
<dbReference type="SUPFAM" id="SSF52833">
    <property type="entry name" value="Thioredoxin-like"/>
    <property type="match status" value="1"/>
</dbReference>
<dbReference type="Gene3D" id="3.40.30.10">
    <property type="entry name" value="Glutaredoxin"/>
    <property type="match status" value="1"/>
</dbReference>
<dbReference type="InterPro" id="IPR036249">
    <property type="entry name" value="Thioredoxin-like_sf"/>
</dbReference>
<dbReference type="CDD" id="cd02966">
    <property type="entry name" value="TlpA_like_family"/>
    <property type="match status" value="1"/>
</dbReference>
<name>A0A8X8GJE7_ACIGI</name>
<dbReference type="Pfam" id="PF00578">
    <property type="entry name" value="AhpC-TSA"/>
    <property type="match status" value="1"/>
</dbReference>
<comment type="caution">
    <text evidence="2">The sequence shown here is derived from an EMBL/GenBank/DDBJ whole genome shotgun (WGS) entry which is preliminary data.</text>
</comment>
<proteinExistence type="predicted"/>
<gene>
    <name evidence="2" type="ORF">KW868_05185</name>
</gene>
<evidence type="ECO:0000259" key="1">
    <source>
        <dbReference type="PROSITE" id="PS51352"/>
    </source>
</evidence>